<dbReference type="GO" id="GO:0005737">
    <property type="term" value="C:cytoplasm"/>
    <property type="evidence" value="ECO:0007669"/>
    <property type="project" value="InterPro"/>
</dbReference>
<proteinExistence type="predicted"/>
<dbReference type="SUPFAM" id="SSF53254">
    <property type="entry name" value="Phosphoglycerate mutase-like"/>
    <property type="match status" value="1"/>
</dbReference>
<dbReference type="Proteomes" id="UP000194798">
    <property type="component" value="Unassembled WGS sequence"/>
</dbReference>
<protein>
    <submittedName>
        <fullName evidence="1">Phosphohistidine phosphatase SixA</fullName>
    </submittedName>
</protein>
<organism evidence="1 2">
    <name type="scientific">Thioflexithrix psekupsensis</name>
    <dbReference type="NCBI Taxonomy" id="1570016"/>
    <lineage>
        <taxon>Bacteria</taxon>
        <taxon>Pseudomonadati</taxon>
        <taxon>Pseudomonadota</taxon>
        <taxon>Gammaproteobacteria</taxon>
        <taxon>Thiotrichales</taxon>
        <taxon>Thioflexithrix</taxon>
    </lineage>
</organism>
<reference evidence="1 2" key="1">
    <citation type="submission" date="2016-12" db="EMBL/GenBank/DDBJ databases">
        <title>Thioflexothrix psekupsii D3 genome sequencing and assembly.</title>
        <authorList>
            <person name="Fomenkov A."/>
            <person name="Vincze T."/>
            <person name="Grabovich M."/>
            <person name="Anton B.P."/>
            <person name="Dubinina G."/>
            <person name="Orlova M."/>
            <person name="Belousova E."/>
            <person name="Roberts R.J."/>
        </authorList>
    </citation>
    <scope>NUCLEOTIDE SEQUENCE [LARGE SCALE GENOMIC DNA]</scope>
    <source>
        <strain evidence="1">D3</strain>
    </source>
</reference>
<dbReference type="OrthoDB" id="9810154at2"/>
<keyword evidence="2" id="KW-1185">Reference proteome</keyword>
<accession>A0A251XAK3</accession>
<dbReference type="RefSeq" id="WP_086487397.1">
    <property type="nucleotide sequence ID" value="NZ_MSLT01000007.1"/>
</dbReference>
<dbReference type="Gene3D" id="3.40.50.1240">
    <property type="entry name" value="Phosphoglycerate mutase-like"/>
    <property type="match status" value="1"/>
</dbReference>
<dbReference type="SMART" id="SM00855">
    <property type="entry name" value="PGAM"/>
    <property type="match status" value="1"/>
</dbReference>
<evidence type="ECO:0000313" key="1">
    <source>
        <dbReference type="EMBL" id="OUD14967.1"/>
    </source>
</evidence>
<dbReference type="InterPro" id="IPR013078">
    <property type="entry name" value="His_Pase_superF_clade-1"/>
</dbReference>
<dbReference type="Pfam" id="PF00300">
    <property type="entry name" value="His_Phos_1"/>
    <property type="match status" value="1"/>
</dbReference>
<dbReference type="EMBL" id="MSLT01000007">
    <property type="protein sequence ID" value="OUD14967.1"/>
    <property type="molecule type" value="Genomic_DNA"/>
</dbReference>
<name>A0A251XAK3_9GAMM</name>
<dbReference type="CDD" id="cd07067">
    <property type="entry name" value="HP_PGM_like"/>
    <property type="match status" value="1"/>
</dbReference>
<dbReference type="InterPro" id="IPR029033">
    <property type="entry name" value="His_PPase_superfam"/>
</dbReference>
<evidence type="ECO:0000313" key="2">
    <source>
        <dbReference type="Proteomes" id="UP000194798"/>
    </source>
</evidence>
<comment type="caution">
    <text evidence="1">The sequence shown here is derived from an EMBL/GenBank/DDBJ whole genome shotgun (WGS) entry which is preliminary data.</text>
</comment>
<dbReference type="NCBIfam" id="TIGR00249">
    <property type="entry name" value="sixA"/>
    <property type="match status" value="1"/>
</dbReference>
<gene>
    <name evidence="1" type="ORF">TPSD3_04475</name>
</gene>
<dbReference type="GO" id="GO:0101006">
    <property type="term" value="F:protein histidine phosphatase activity"/>
    <property type="evidence" value="ECO:0007669"/>
    <property type="project" value="InterPro"/>
</dbReference>
<dbReference type="InterPro" id="IPR004449">
    <property type="entry name" value="SixA"/>
</dbReference>
<dbReference type="AlphaFoldDB" id="A0A251XAK3"/>
<sequence>MDILLIRHGIAQDREDFALRGQADELRELTPKGKRKMRDVALGLKKLVPSLHALASSPLVRAVQTADIVMDVYGQSSRVLLPALSPRGEREDVLEWLQQHPRQECLALIGHAPDLGALASWLLTGNVGLWLPLKKGGACLLKWDEQVIVGQGKLAWLLTASQLQEL</sequence>